<organism evidence="1">
    <name type="scientific">Lepeophtheirus salmonis</name>
    <name type="common">Salmon louse</name>
    <name type="synonym">Caligus salmonis</name>
    <dbReference type="NCBI Taxonomy" id="72036"/>
    <lineage>
        <taxon>Eukaryota</taxon>
        <taxon>Metazoa</taxon>
        <taxon>Ecdysozoa</taxon>
        <taxon>Arthropoda</taxon>
        <taxon>Crustacea</taxon>
        <taxon>Multicrustacea</taxon>
        <taxon>Hexanauplia</taxon>
        <taxon>Copepoda</taxon>
        <taxon>Siphonostomatoida</taxon>
        <taxon>Caligidae</taxon>
        <taxon>Lepeophtheirus</taxon>
    </lineage>
</organism>
<proteinExistence type="predicted"/>
<dbReference type="AlphaFoldDB" id="A0A0K2V6A3"/>
<protein>
    <submittedName>
        <fullName evidence="1">Uncharacterized protein</fullName>
    </submittedName>
</protein>
<evidence type="ECO:0000313" key="1">
    <source>
        <dbReference type="EMBL" id="CDW45461.1"/>
    </source>
</evidence>
<dbReference type="EMBL" id="HACA01028100">
    <property type="protein sequence ID" value="CDW45461.1"/>
    <property type="molecule type" value="Transcribed_RNA"/>
</dbReference>
<sequence>MAVEFPLKYFIGLGQSNDPPNMYSFRSNFSVVNDCCSRKLINPFHRSWSIHFNILIA</sequence>
<reference evidence="1" key="1">
    <citation type="submission" date="2014-05" db="EMBL/GenBank/DDBJ databases">
        <authorList>
            <person name="Chronopoulou M."/>
        </authorList>
    </citation>
    <scope>NUCLEOTIDE SEQUENCE</scope>
    <source>
        <tissue evidence="1">Whole organism</tissue>
    </source>
</reference>
<name>A0A0K2V6A3_LEPSM</name>
<accession>A0A0K2V6A3</accession>